<dbReference type="AlphaFoldDB" id="A0A1I7WH34"/>
<evidence type="ECO:0000313" key="1">
    <source>
        <dbReference type="Proteomes" id="UP000095283"/>
    </source>
</evidence>
<evidence type="ECO:0000313" key="2">
    <source>
        <dbReference type="WBParaSite" id="Hba_04264"/>
    </source>
</evidence>
<organism evidence="1 2">
    <name type="scientific">Heterorhabditis bacteriophora</name>
    <name type="common">Entomopathogenic nematode worm</name>
    <dbReference type="NCBI Taxonomy" id="37862"/>
    <lineage>
        <taxon>Eukaryota</taxon>
        <taxon>Metazoa</taxon>
        <taxon>Ecdysozoa</taxon>
        <taxon>Nematoda</taxon>
        <taxon>Chromadorea</taxon>
        <taxon>Rhabditida</taxon>
        <taxon>Rhabditina</taxon>
        <taxon>Rhabditomorpha</taxon>
        <taxon>Strongyloidea</taxon>
        <taxon>Heterorhabditidae</taxon>
        <taxon>Heterorhabditis</taxon>
    </lineage>
</organism>
<reference evidence="2" key="1">
    <citation type="submission" date="2016-11" db="UniProtKB">
        <authorList>
            <consortium name="WormBaseParasite"/>
        </authorList>
    </citation>
    <scope>IDENTIFICATION</scope>
</reference>
<sequence>MEHSNTAFLPKEKFLYLTNSSTDRAAEAIRGTRIIVENYQQTIGIIKVKVGNRQDNKACMAKQLSI</sequence>
<dbReference type="WBParaSite" id="Hba_04264">
    <property type="protein sequence ID" value="Hba_04264"/>
    <property type="gene ID" value="Hba_04264"/>
</dbReference>
<dbReference type="Proteomes" id="UP000095283">
    <property type="component" value="Unplaced"/>
</dbReference>
<name>A0A1I7WH34_HETBA</name>
<protein>
    <submittedName>
        <fullName evidence="2">Transposase</fullName>
    </submittedName>
</protein>
<accession>A0A1I7WH34</accession>
<keyword evidence="1" id="KW-1185">Reference proteome</keyword>
<proteinExistence type="predicted"/>